<protein>
    <recommendedName>
        <fullName evidence="6">VWFA domain-containing protein</fullName>
    </recommendedName>
</protein>
<dbReference type="PANTHER" id="PTHR32097">
    <property type="entry name" value="CAMP-BINDING PROTEIN 1-RELATED"/>
    <property type="match status" value="1"/>
</dbReference>
<dbReference type="Pfam" id="PF10138">
    <property type="entry name" value="vWA-TerF-like"/>
    <property type="match status" value="1"/>
</dbReference>
<evidence type="ECO:0000259" key="2">
    <source>
        <dbReference type="Pfam" id="PF02342"/>
    </source>
</evidence>
<dbReference type="Proteomes" id="UP001501470">
    <property type="component" value="Unassembled WGS sequence"/>
</dbReference>
<proteinExistence type="inferred from homology"/>
<dbReference type="PANTHER" id="PTHR32097:SF4">
    <property type="entry name" value="GENERAL STRESS PROTEIN 16U"/>
    <property type="match status" value="1"/>
</dbReference>
<dbReference type="InterPro" id="IPR051324">
    <property type="entry name" value="Stress/Tellurium_Resist"/>
</dbReference>
<dbReference type="Gene3D" id="2.60.60.30">
    <property type="entry name" value="sav2460 like domains"/>
    <property type="match status" value="1"/>
</dbReference>
<comment type="caution">
    <text evidence="4">The sequence shown here is derived from an EMBL/GenBank/DDBJ whole genome shotgun (WGS) entry which is preliminary data.</text>
</comment>
<organism evidence="4 5">
    <name type="scientific">Dactylosporangium maewongense</name>
    <dbReference type="NCBI Taxonomy" id="634393"/>
    <lineage>
        <taxon>Bacteria</taxon>
        <taxon>Bacillati</taxon>
        <taxon>Actinomycetota</taxon>
        <taxon>Actinomycetes</taxon>
        <taxon>Micromonosporales</taxon>
        <taxon>Micromonosporaceae</taxon>
        <taxon>Dactylosporangium</taxon>
    </lineage>
</organism>
<evidence type="ECO:0008006" key="6">
    <source>
        <dbReference type="Google" id="ProtNLM"/>
    </source>
</evidence>
<feature type="domain" description="TerD" evidence="2">
    <location>
        <begin position="15"/>
        <end position="165"/>
    </location>
</feature>
<sequence length="476" mass="49774">MTVAILARGQNTALPVAASYTVEVSHSAGPEVDLVAFLLDESGRAPGDEAMVFYNQPGGAGARWMPPQTVAGVTRHQLQVTPGGWSGSTVRVRIGLTVAGGTFAAVPGLRASVHGPDGELYGLDLGTPDVQDALIVGDVYRHRDAIKVRCVGDGFTDGLRGLVTDAGLTVDEEPAPPAFAPPPSSAAPAVAPVGFAPPPPAPAAAPVGFAPPPAPAAAPVGFAPAPPSAGPSPAAPAVGLTKAKQISLAKPAPGASNVDLRKYAVAVSLVKSGLDGRTFRVVLAIDCSGSTKKLFRSGVMQRSLERMVVIADLLDDNGEMEVWFFGDFPVRSAPVRVADADDYLDRLAADKKRAEGGNFEPRVMREILDWTAAEPSPHPTLVLFWSDGGVHAEKQITELLVRSSDRPVYWMFLGLGVADYGVLARLDNVRGGLVDNAGFIPIDDIDQFSDDDLYGQIFGFVSRWHTAAAAARILPS</sequence>
<dbReference type="SUPFAM" id="SSF53300">
    <property type="entry name" value="vWA-like"/>
    <property type="match status" value="1"/>
</dbReference>
<evidence type="ECO:0000256" key="1">
    <source>
        <dbReference type="ARBA" id="ARBA00008775"/>
    </source>
</evidence>
<evidence type="ECO:0000313" key="4">
    <source>
        <dbReference type="EMBL" id="GAA1505459.1"/>
    </source>
</evidence>
<accession>A0ABN1ZVQ7</accession>
<comment type="similarity">
    <text evidence="1">Belongs to the CAPAB/TerDEXZ family.</text>
</comment>
<reference evidence="4 5" key="1">
    <citation type="journal article" date="2019" name="Int. J. Syst. Evol. Microbiol.">
        <title>The Global Catalogue of Microorganisms (GCM) 10K type strain sequencing project: providing services to taxonomists for standard genome sequencing and annotation.</title>
        <authorList>
            <consortium name="The Broad Institute Genomics Platform"/>
            <consortium name="The Broad Institute Genome Sequencing Center for Infectious Disease"/>
            <person name="Wu L."/>
            <person name="Ma J."/>
        </authorList>
    </citation>
    <scope>NUCLEOTIDE SEQUENCE [LARGE SCALE GENOMIC DNA]</scope>
    <source>
        <strain evidence="4 5">JCM 15933</strain>
    </source>
</reference>
<dbReference type="RefSeq" id="WP_344501387.1">
    <property type="nucleotide sequence ID" value="NZ_BAAAQD010000002.1"/>
</dbReference>
<dbReference type="EMBL" id="BAAAQD010000002">
    <property type="protein sequence ID" value="GAA1505459.1"/>
    <property type="molecule type" value="Genomic_DNA"/>
</dbReference>
<name>A0ABN1ZVQ7_9ACTN</name>
<evidence type="ECO:0000259" key="3">
    <source>
        <dbReference type="Pfam" id="PF10138"/>
    </source>
</evidence>
<dbReference type="InterPro" id="IPR036465">
    <property type="entry name" value="vWFA_dom_sf"/>
</dbReference>
<evidence type="ECO:0000313" key="5">
    <source>
        <dbReference type="Proteomes" id="UP001501470"/>
    </source>
</evidence>
<feature type="domain" description="vWA found in TerF C terminus" evidence="3">
    <location>
        <begin position="278"/>
        <end position="473"/>
    </location>
</feature>
<keyword evidence="5" id="KW-1185">Reference proteome</keyword>
<dbReference type="Pfam" id="PF02342">
    <property type="entry name" value="TerD"/>
    <property type="match status" value="1"/>
</dbReference>
<dbReference type="CDD" id="cd06974">
    <property type="entry name" value="TerD_like"/>
    <property type="match status" value="1"/>
</dbReference>
<gene>
    <name evidence="4" type="ORF">GCM10009827_018790</name>
</gene>
<dbReference type="InterPro" id="IPR003325">
    <property type="entry name" value="TerD"/>
</dbReference>
<dbReference type="InterPro" id="IPR019303">
    <property type="entry name" value="vWA_TerF_C"/>
</dbReference>